<evidence type="ECO:0000259" key="3">
    <source>
        <dbReference type="Pfam" id="PF01232"/>
    </source>
</evidence>
<keyword evidence="2" id="KW-0520">NAD</keyword>
<dbReference type="Proteomes" id="UP000191135">
    <property type="component" value="Chromosome"/>
</dbReference>
<dbReference type="InterPro" id="IPR008927">
    <property type="entry name" value="6-PGluconate_DH-like_C_sf"/>
</dbReference>
<dbReference type="InterPro" id="IPR036291">
    <property type="entry name" value="NAD(P)-bd_dom_sf"/>
</dbReference>
<dbReference type="GO" id="GO:0009026">
    <property type="term" value="F:tagaturonate reductase activity"/>
    <property type="evidence" value="ECO:0007669"/>
    <property type="project" value="UniProtKB-EC"/>
</dbReference>
<keyword evidence="1 5" id="KW-0560">Oxidoreductase</keyword>
<organism evidence="5 6">
    <name type="scientific">Martelella mediterranea DSM 17316</name>
    <dbReference type="NCBI Taxonomy" id="1122214"/>
    <lineage>
        <taxon>Bacteria</taxon>
        <taxon>Pseudomonadati</taxon>
        <taxon>Pseudomonadota</taxon>
        <taxon>Alphaproteobacteria</taxon>
        <taxon>Hyphomicrobiales</taxon>
        <taxon>Aurantimonadaceae</taxon>
        <taxon>Martelella</taxon>
    </lineage>
</organism>
<dbReference type="SUPFAM" id="SSF51735">
    <property type="entry name" value="NAD(P)-binding Rossmann-fold domains"/>
    <property type="match status" value="1"/>
</dbReference>
<dbReference type="eggNOG" id="COG0246">
    <property type="taxonomic scope" value="Bacteria"/>
</dbReference>
<proteinExistence type="predicted"/>
<name>A0A1U9Z7A3_9HYPH</name>
<sequence>MSIVLQFGTSRFLQAHADLFISEAMAEGRALGPVTVVQSSGDPARRKRLEALAAPGGYPVLVKGIENGVPVEREVRVTAIARALTTETDWPEIVRIAAEETQVILSNTGDAGWKPQAEDALPYFSQAMSYPAKLMQLLFARFQAGGQKLTVMPAELIARNGETLRARVLELSAPLSADFAAWVGESVVFANSLVDRIVSEPLEPAGAVAEPYALWAIEDAPNLTLPCTHPAIQVVPDLGRIEKLKLHILNLGHTYLVARWLARGGERDRLVRDEIADAAISADLADLYEKEVLPTFLAAGYGDEAKDYVATTLERFANPFLVHRLSDIAQNHGEKTQRRIGAFIDWGRALGVTGDQPRLKRIVEEEART</sequence>
<evidence type="ECO:0000313" key="5">
    <source>
        <dbReference type="EMBL" id="AQZ53500.1"/>
    </source>
</evidence>
<dbReference type="Gene3D" id="3.40.50.720">
    <property type="entry name" value="NAD(P)-binding Rossmann-like Domain"/>
    <property type="match status" value="1"/>
</dbReference>
<dbReference type="InterPro" id="IPR013131">
    <property type="entry name" value="Mannitol_DH_N"/>
</dbReference>
<dbReference type="PANTHER" id="PTHR30524:SF0">
    <property type="entry name" value="ALTRONATE OXIDOREDUCTASE-RELATED"/>
    <property type="match status" value="1"/>
</dbReference>
<keyword evidence="6" id="KW-1185">Reference proteome</keyword>
<evidence type="ECO:0000256" key="1">
    <source>
        <dbReference type="ARBA" id="ARBA00023002"/>
    </source>
</evidence>
<evidence type="ECO:0000256" key="2">
    <source>
        <dbReference type="ARBA" id="ARBA00023027"/>
    </source>
</evidence>
<dbReference type="EMBL" id="CP020330">
    <property type="protein sequence ID" value="AQZ53500.1"/>
    <property type="molecule type" value="Genomic_DNA"/>
</dbReference>
<dbReference type="AlphaFoldDB" id="A0A1U9Z7A3"/>
<evidence type="ECO:0000259" key="4">
    <source>
        <dbReference type="Pfam" id="PF08125"/>
    </source>
</evidence>
<dbReference type="Pfam" id="PF01232">
    <property type="entry name" value="Mannitol_dh"/>
    <property type="match status" value="1"/>
</dbReference>
<dbReference type="KEGG" id="mmed:Mame_04205"/>
<dbReference type="Pfam" id="PF08125">
    <property type="entry name" value="Mannitol_dh_C"/>
    <property type="match status" value="1"/>
</dbReference>
<dbReference type="EC" id="1.1.1.58" evidence="5"/>
<feature type="domain" description="Mannitol dehydrogenase C-terminal" evidence="4">
    <location>
        <begin position="242"/>
        <end position="340"/>
    </location>
</feature>
<dbReference type="STRING" id="1122214.Mame_04205"/>
<evidence type="ECO:0000313" key="6">
    <source>
        <dbReference type="Proteomes" id="UP000191135"/>
    </source>
</evidence>
<dbReference type="PANTHER" id="PTHR30524">
    <property type="entry name" value="MANNITOL-1-PHOSPHATE 5-DEHYDROGENASE"/>
    <property type="match status" value="1"/>
</dbReference>
<feature type="domain" description="Mannitol dehydrogenase N-terminal" evidence="3">
    <location>
        <begin position="4"/>
        <end position="220"/>
    </location>
</feature>
<dbReference type="InterPro" id="IPR013328">
    <property type="entry name" value="6PGD_dom2"/>
</dbReference>
<dbReference type="SUPFAM" id="SSF48179">
    <property type="entry name" value="6-phosphogluconate dehydrogenase C-terminal domain-like"/>
    <property type="match status" value="1"/>
</dbReference>
<dbReference type="RefSeq" id="WP_018064446.1">
    <property type="nucleotide sequence ID" value="NZ_AQWH01000007.1"/>
</dbReference>
<dbReference type="InterPro" id="IPR013118">
    <property type="entry name" value="Mannitol_DH_C"/>
</dbReference>
<protein>
    <submittedName>
        <fullName evidence="5">Altronate oxidoreductase</fullName>
        <ecNumber evidence="5">1.1.1.58</ecNumber>
    </submittedName>
</protein>
<dbReference type="Gene3D" id="1.10.1040.10">
    <property type="entry name" value="N-(1-d-carboxylethyl)-l-norvaline Dehydrogenase, domain 2"/>
    <property type="match status" value="1"/>
</dbReference>
<accession>A0A1U9Z7A3</accession>
<reference evidence="5 6" key="1">
    <citation type="submission" date="2017-03" db="EMBL/GenBank/DDBJ databases">
        <title>Foreign affairs: Plasmid Transfer between Roseobacters and Rhizobia.</title>
        <authorList>
            <person name="Bartling P."/>
            <person name="Bunk B."/>
            <person name="Overmann J."/>
            <person name="Brinkmann H."/>
            <person name="Petersen J."/>
        </authorList>
    </citation>
    <scope>NUCLEOTIDE SEQUENCE [LARGE SCALE GENOMIC DNA]</scope>
    <source>
        <strain evidence="5 6">MACL11</strain>
    </source>
</reference>
<gene>
    <name evidence="5" type="primary">uxaB</name>
    <name evidence="5" type="ORF">Mame_04205</name>
</gene>